<keyword evidence="1" id="KW-1133">Transmembrane helix</keyword>
<dbReference type="Proteomes" id="UP000006101">
    <property type="component" value="Chromosome"/>
</dbReference>
<feature type="transmembrane region" description="Helical" evidence="1">
    <location>
        <begin position="68"/>
        <end position="91"/>
    </location>
</feature>
<sequence>MKFKKSYLLLIIFPIYGTIASIGGHLHEMNAHESYITLFFNPLVWIFTDPHIRYFPVENYQIVLGPELILFFIIINIIFWMPIGFIISKIIQIRKPKLSK</sequence>
<organism evidence="2 3">
    <name type="scientific">Candidatus Nitrosopumilus koreensis AR1</name>
    <dbReference type="NCBI Taxonomy" id="1229908"/>
    <lineage>
        <taxon>Archaea</taxon>
        <taxon>Nitrososphaerota</taxon>
        <taxon>Nitrososphaeria</taxon>
        <taxon>Nitrosopumilales</taxon>
        <taxon>Nitrosopumilaceae</taxon>
        <taxon>Nitrosopumilus</taxon>
    </lineage>
</organism>
<accession>K0B7X5</accession>
<dbReference type="AlphaFoldDB" id="K0B7X5"/>
<keyword evidence="1" id="KW-0812">Transmembrane</keyword>
<evidence type="ECO:0000313" key="2">
    <source>
        <dbReference type="EMBL" id="AFS80561.1"/>
    </source>
</evidence>
<keyword evidence="1" id="KW-0472">Membrane</keyword>
<dbReference type="EMBL" id="CP003842">
    <property type="protein sequence ID" value="AFS80561.1"/>
    <property type="molecule type" value="Genomic_DNA"/>
</dbReference>
<proteinExistence type="predicted"/>
<dbReference type="KEGG" id="nkr:NKOR_03335"/>
<evidence type="ECO:0000313" key="3">
    <source>
        <dbReference type="Proteomes" id="UP000006101"/>
    </source>
</evidence>
<dbReference type="HOGENOM" id="CLU_2299206_0_0_2"/>
<keyword evidence="3" id="KW-1185">Reference proteome</keyword>
<gene>
    <name evidence="2" type="ORF">NKOR_03335</name>
</gene>
<evidence type="ECO:0000256" key="1">
    <source>
        <dbReference type="SAM" id="Phobius"/>
    </source>
</evidence>
<name>K0B7X5_9ARCH</name>
<dbReference type="STRING" id="1229908.NKOR_03335"/>
<feature type="transmembrane region" description="Helical" evidence="1">
    <location>
        <begin position="7"/>
        <end position="26"/>
    </location>
</feature>
<protein>
    <submittedName>
        <fullName evidence="2">Uncharacterized protein</fullName>
    </submittedName>
</protein>
<reference evidence="2 3" key="1">
    <citation type="journal article" date="2012" name="J. Bacteriol.">
        <title>Draft Genome Sequence of an Ammonia-Oxidizing Archaeon, "Candidatus Nitrosopumilus koreensis" AR1, from Marine Sediment.</title>
        <authorList>
            <person name="Park S.J."/>
            <person name="Kim J.G."/>
            <person name="Jung M.Y."/>
            <person name="Kim S.J."/>
            <person name="Cha I.T."/>
            <person name="Kwon K."/>
            <person name="Lee J.H."/>
            <person name="Rhee S.K."/>
        </authorList>
    </citation>
    <scope>NUCLEOTIDE SEQUENCE [LARGE SCALE GENOMIC DNA]</scope>
    <source>
        <strain evidence="2 3">AR1</strain>
    </source>
</reference>